<keyword evidence="2" id="KW-0560">Oxidoreductase</keyword>
<dbReference type="AlphaFoldDB" id="B9TGC9"/>
<dbReference type="GO" id="GO:0016491">
    <property type="term" value="F:oxidoreductase activity"/>
    <property type="evidence" value="ECO:0007669"/>
    <property type="project" value="UniProtKB-KW"/>
</dbReference>
<name>B9TGC9_RICCO</name>
<feature type="non-terminal residue" evidence="3">
    <location>
        <position position="55"/>
    </location>
</feature>
<dbReference type="PANTHER" id="PTHR45024:SF2">
    <property type="entry name" value="SCP2 DOMAIN-CONTAINING PROTEIN"/>
    <property type="match status" value="1"/>
</dbReference>
<comment type="similarity">
    <text evidence="1">Belongs to the short-chain dehydrogenases/reductases (SDR) family.</text>
</comment>
<proteinExistence type="inferred from homology"/>
<dbReference type="STRING" id="3988.B9TGC9"/>
<evidence type="ECO:0000313" key="3">
    <source>
        <dbReference type="EMBL" id="EEF25084.1"/>
    </source>
</evidence>
<sequence>MNMNFEGKVAIVTGAGRGLGREQALLLGRRGARVMVNDLGVEINGSRSSEQPAAE</sequence>
<protein>
    <recommendedName>
        <fullName evidence="5">Short chain type dehydrogenase</fullName>
    </recommendedName>
</protein>
<dbReference type="SUPFAM" id="SSF51735">
    <property type="entry name" value="NAD(P)-binding Rossmann-fold domains"/>
    <property type="match status" value="1"/>
</dbReference>
<dbReference type="PANTHER" id="PTHR45024">
    <property type="entry name" value="DEHYDROGENASES, SHORT CHAIN"/>
    <property type="match status" value="1"/>
</dbReference>
<dbReference type="Proteomes" id="UP000008311">
    <property type="component" value="Unassembled WGS sequence"/>
</dbReference>
<keyword evidence="4" id="KW-1185">Reference proteome</keyword>
<dbReference type="InterPro" id="IPR036291">
    <property type="entry name" value="NAD(P)-bd_dom_sf"/>
</dbReference>
<dbReference type="EMBL" id="EQ980571">
    <property type="protein sequence ID" value="EEF25084.1"/>
    <property type="molecule type" value="Genomic_DNA"/>
</dbReference>
<accession>B9TGC9</accession>
<evidence type="ECO:0000313" key="4">
    <source>
        <dbReference type="Proteomes" id="UP000008311"/>
    </source>
</evidence>
<evidence type="ECO:0008006" key="5">
    <source>
        <dbReference type="Google" id="ProtNLM"/>
    </source>
</evidence>
<gene>
    <name evidence="3" type="ORF">RCOM_1834830</name>
</gene>
<organism evidence="3 4">
    <name type="scientific">Ricinus communis</name>
    <name type="common">Castor bean</name>
    <dbReference type="NCBI Taxonomy" id="3988"/>
    <lineage>
        <taxon>Eukaryota</taxon>
        <taxon>Viridiplantae</taxon>
        <taxon>Streptophyta</taxon>
        <taxon>Embryophyta</taxon>
        <taxon>Tracheophyta</taxon>
        <taxon>Spermatophyta</taxon>
        <taxon>Magnoliopsida</taxon>
        <taxon>eudicotyledons</taxon>
        <taxon>Gunneridae</taxon>
        <taxon>Pentapetalae</taxon>
        <taxon>rosids</taxon>
        <taxon>fabids</taxon>
        <taxon>Malpighiales</taxon>
        <taxon>Euphorbiaceae</taxon>
        <taxon>Acalyphoideae</taxon>
        <taxon>Acalypheae</taxon>
        <taxon>Ricinus</taxon>
    </lineage>
</organism>
<evidence type="ECO:0000256" key="2">
    <source>
        <dbReference type="ARBA" id="ARBA00023002"/>
    </source>
</evidence>
<evidence type="ECO:0000256" key="1">
    <source>
        <dbReference type="ARBA" id="ARBA00006484"/>
    </source>
</evidence>
<dbReference type="InterPro" id="IPR051687">
    <property type="entry name" value="Peroxisomal_Beta-Oxidation"/>
</dbReference>
<dbReference type="Gene3D" id="3.40.50.720">
    <property type="entry name" value="NAD(P)-binding Rossmann-like Domain"/>
    <property type="match status" value="1"/>
</dbReference>
<reference evidence="4" key="1">
    <citation type="journal article" date="2010" name="Nat. Biotechnol.">
        <title>Draft genome sequence of the oilseed species Ricinus communis.</title>
        <authorList>
            <person name="Chan A.P."/>
            <person name="Crabtree J."/>
            <person name="Zhao Q."/>
            <person name="Lorenzi H."/>
            <person name="Orvis J."/>
            <person name="Puiu D."/>
            <person name="Melake-Berhan A."/>
            <person name="Jones K.M."/>
            <person name="Redman J."/>
            <person name="Chen G."/>
            <person name="Cahoon E.B."/>
            <person name="Gedil M."/>
            <person name="Stanke M."/>
            <person name="Haas B.J."/>
            <person name="Wortman J.R."/>
            <person name="Fraser-Liggett C.M."/>
            <person name="Ravel J."/>
            <person name="Rabinowicz P.D."/>
        </authorList>
    </citation>
    <scope>NUCLEOTIDE SEQUENCE [LARGE SCALE GENOMIC DNA]</scope>
    <source>
        <strain evidence="4">cv. Hale</strain>
    </source>
</reference>
<dbReference type="InParanoid" id="B9TGC9"/>